<keyword evidence="1" id="KW-0472">Membrane</keyword>
<keyword evidence="1" id="KW-1133">Transmembrane helix</keyword>
<organism evidence="2 3">
    <name type="scientific">Thermococcus eurythermalis</name>
    <dbReference type="NCBI Taxonomy" id="1505907"/>
    <lineage>
        <taxon>Archaea</taxon>
        <taxon>Methanobacteriati</taxon>
        <taxon>Methanobacteriota</taxon>
        <taxon>Thermococci</taxon>
        <taxon>Thermococcales</taxon>
        <taxon>Thermococcaceae</taxon>
        <taxon>Thermococcus</taxon>
    </lineage>
</organism>
<evidence type="ECO:0000313" key="3">
    <source>
        <dbReference type="Proteomes" id="UP000029980"/>
    </source>
</evidence>
<dbReference type="EMBL" id="CP008887">
    <property type="protein sequence ID" value="AIU69471.1"/>
    <property type="molecule type" value="Genomic_DNA"/>
</dbReference>
<name>A0A097QSN1_9EURY</name>
<dbReference type="AlphaFoldDB" id="A0A097QSN1"/>
<dbReference type="STRING" id="1505907.TEU_03420"/>
<dbReference type="HOGENOM" id="CLU_2949489_0_0_2"/>
<accession>A0A097QSN1</accession>
<keyword evidence="1" id="KW-0812">Transmembrane</keyword>
<gene>
    <name evidence="2" type="ORF">TEU_03420</name>
</gene>
<sequence>MMGNVNEKGFTIIALLQLILLTIALIRALRIDVVGLLSTFHFLIYTKWSIVLCVMEVML</sequence>
<dbReference type="Proteomes" id="UP000029980">
    <property type="component" value="Chromosome"/>
</dbReference>
<proteinExistence type="predicted"/>
<protein>
    <submittedName>
        <fullName evidence="2">Uncharacterized protein</fullName>
    </submittedName>
</protein>
<evidence type="ECO:0000313" key="2">
    <source>
        <dbReference type="EMBL" id="AIU69471.1"/>
    </source>
</evidence>
<evidence type="ECO:0000256" key="1">
    <source>
        <dbReference type="SAM" id="Phobius"/>
    </source>
</evidence>
<reference evidence="2 3" key="1">
    <citation type="journal article" date="2015" name="Int. J. Syst. Evol. Microbiol.">
        <title>Thermococcus eurythermalis sp. nov., a conditional piezophilic hyperthermophilic archaeon with a wide temperature range isolated from an oil-immersed chimney in the Guaymas Basin.</title>
        <authorList>
            <person name="Zhao W."/>
            <person name="Zeng X."/>
            <person name="Xiao X."/>
        </authorList>
    </citation>
    <scope>NUCLEOTIDE SEQUENCE [LARGE SCALE GENOMIC DNA]</scope>
    <source>
        <strain evidence="2 3">A501</strain>
    </source>
</reference>
<keyword evidence="3" id="KW-1185">Reference proteome</keyword>
<feature type="transmembrane region" description="Helical" evidence="1">
    <location>
        <begin position="38"/>
        <end position="58"/>
    </location>
</feature>
<dbReference type="KEGG" id="teu:TEU_03420"/>